<accession>A0A9P9EZ74</accession>
<keyword evidence="3" id="KW-1185">Reference proteome</keyword>
<protein>
    <submittedName>
        <fullName evidence="2">Uncharacterized protein</fullName>
    </submittedName>
</protein>
<evidence type="ECO:0000313" key="3">
    <source>
        <dbReference type="Proteomes" id="UP000738349"/>
    </source>
</evidence>
<evidence type="ECO:0000256" key="1">
    <source>
        <dbReference type="SAM" id="MobiDB-lite"/>
    </source>
</evidence>
<feature type="region of interest" description="Disordered" evidence="1">
    <location>
        <begin position="175"/>
        <end position="195"/>
    </location>
</feature>
<reference evidence="2" key="1">
    <citation type="journal article" date="2021" name="Nat. Commun.">
        <title>Genetic determinants of endophytism in the Arabidopsis root mycobiome.</title>
        <authorList>
            <person name="Mesny F."/>
            <person name="Miyauchi S."/>
            <person name="Thiergart T."/>
            <person name="Pickel B."/>
            <person name="Atanasova L."/>
            <person name="Karlsson M."/>
            <person name="Huettel B."/>
            <person name="Barry K.W."/>
            <person name="Haridas S."/>
            <person name="Chen C."/>
            <person name="Bauer D."/>
            <person name="Andreopoulos W."/>
            <person name="Pangilinan J."/>
            <person name="LaButti K."/>
            <person name="Riley R."/>
            <person name="Lipzen A."/>
            <person name="Clum A."/>
            <person name="Drula E."/>
            <person name="Henrissat B."/>
            <person name="Kohler A."/>
            <person name="Grigoriev I.V."/>
            <person name="Martin F.M."/>
            <person name="Hacquard S."/>
        </authorList>
    </citation>
    <scope>NUCLEOTIDE SEQUENCE</scope>
    <source>
        <strain evidence="2">MPI-CAGE-AT-0147</strain>
    </source>
</reference>
<dbReference type="Proteomes" id="UP000738349">
    <property type="component" value="Unassembled WGS sequence"/>
</dbReference>
<evidence type="ECO:0000313" key="2">
    <source>
        <dbReference type="EMBL" id="KAH7148177.1"/>
    </source>
</evidence>
<feature type="compositionally biased region" description="Basic and acidic residues" evidence="1">
    <location>
        <begin position="176"/>
        <end position="188"/>
    </location>
</feature>
<sequence length="195" mass="22680">MATLLSLPRQIRDQILREAIFIHHPLPASPSVSQDRIFLRNTVDPYWAHETIIYVEKGLICNTQLAILRTNRQLRTETEDLLRGLEGTPYRLDIMFVKECGMLPTWLSFPGRRRHINTVHAQVRIFNPPEDIRPEWLESAHFQGDSDRSAQTCWNIIFLLTVYLLNGTDDIPVHYNKKDTSDDEKVANETEETNI</sequence>
<proteinExistence type="predicted"/>
<organism evidence="2 3">
    <name type="scientific">Dactylonectria macrodidyma</name>
    <dbReference type="NCBI Taxonomy" id="307937"/>
    <lineage>
        <taxon>Eukaryota</taxon>
        <taxon>Fungi</taxon>
        <taxon>Dikarya</taxon>
        <taxon>Ascomycota</taxon>
        <taxon>Pezizomycotina</taxon>
        <taxon>Sordariomycetes</taxon>
        <taxon>Hypocreomycetidae</taxon>
        <taxon>Hypocreales</taxon>
        <taxon>Nectriaceae</taxon>
        <taxon>Dactylonectria</taxon>
    </lineage>
</organism>
<gene>
    <name evidence="2" type="ORF">EDB81DRAFT_882620</name>
</gene>
<name>A0A9P9EZ74_9HYPO</name>
<dbReference type="EMBL" id="JAGMUV010000007">
    <property type="protein sequence ID" value="KAH7148177.1"/>
    <property type="molecule type" value="Genomic_DNA"/>
</dbReference>
<dbReference type="AlphaFoldDB" id="A0A9P9EZ74"/>
<dbReference type="OrthoDB" id="2823490at2759"/>
<comment type="caution">
    <text evidence="2">The sequence shown here is derived from an EMBL/GenBank/DDBJ whole genome shotgun (WGS) entry which is preliminary data.</text>
</comment>